<protein>
    <submittedName>
        <fullName evidence="1">Uncharacterized protein</fullName>
    </submittedName>
</protein>
<dbReference type="EMBL" id="JAQKRA010000001">
    <property type="protein sequence ID" value="MDB6490623.1"/>
    <property type="molecule type" value="Genomic_DNA"/>
</dbReference>
<sequence length="54" mass="6300">MTTDEMYDVLLETLGAKDFLNELVKALSSDEQRENFEFIARMHDIELDDSESED</sequence>
<accession>A0ABD4W545</accession>
<proteinExistence type="predicted"/>
<dbReference type="Proteomes" id="UP001212008">
    <property type="component" value="Unassembled WGS sequence"/>
</dbReference>
<name>A0ABD4W545_BIFPS</name>
<organism evidence="1 2">
    <name type="scientific">Bifidobacterium pseudocatenulatum</name>
    <dbReference type="NCBI Taxonomy" id="28026"/>
    <lineage>
        <taxon>Bacteria</taxon>
        <taxon>Bacillati</taxon>
        <taxon>Actinomycetota</taxon>
        <taxon>Actinomycetes</taxon>
        <taxon>Bifidobacteriales</taxon>
        <taxon>Bifidobacteriaceae</taxon>
        <taxon>Bifidobacterium</taxon>
    </lineage>
</organism>
<dbReference type="RefSeq" id="WP_271734476.1">
    <property type="nucleotide sequence ID" value="NZ_JAQKQY010000001.1"/>
</dbReference>
<dbReference type="AlphaFoldDB" id="A0ABD4W545"/>
<comment type="caution">
    <text evidence="1">The sequence shown here is derived from an EMBL/GenBank/DDBJ whole genome shotgun (WGS) entry which is preliminary data.</text>
</comment>
<reference evidence="1 2" key="1">
    <citation type="submission" date="2023-01" db="EMBL/GenBank/DDBJ databases">
        <title>Human gut microbiome strain richness.</title>
        <authorList>
            <person name="Chen-Liaw A."/>
        </authorList>
    </citation>
    <scope>NUCLEOTIDE SEQUENCE [LARGE SCALE GENOMIC DNA]</scope>
    <source>
        <strain evidence="1 2">RTP21311st1_C8_RTP21311_201001</strain>
    </source>
</reference>
<evidence type="ECO:0000313" key="2">
    <source>
        <dbReference type="Proteomes" id="UP001212008"/>
    </source>
</evidence>
<evidence type="ECO:0000313" key="1">
    <source>
        <dbReference type="EMBL" id="MDB6490623.1"/>
    </source>
</evidence>
<gene>
    <name evidence="1" type="ORF">PMN70_00125</name>
</gene>